<feature type="transmembrane region" description="Helical" evidence="5">
    <location>
        <begin position="217"/>
        <end position="247"/>
    </location>
</feature>
<feature type="domain" description="O-antigen ligase-related" evidence="6">
    <location>
        <begin position="217"/>
        <end position="369"/>
    </location>
</feature>
<protein>
    <submittedName>
        <fullName evidence="7">Lipid A core-O-antigen ligase and related enzymes</fullName>
    </submittedName>
</protein>
<feature type="transmembrane region" description="Helical" evidence="5">
    <location>
        <begin position="133"/>
        <end position="153"/>
    </location>
</feature>
<evidence type="ECO:0000313" key="7">
    <source>
        <dbReference type="EMBL" id="CUO84739.1"/>
    </source>
</evidence>
<feature type="transmembrane region" description="Helical" evidence="5">
    <location>
        <begin position="188"/>
        <end position="205"/>
    </location>
</feature>
<keyword evidence="4 5" id="KW-0472">Membrane</keyword>
<comment type="subcellular location">
    <subcellularLocation>
        <location evidence="1">Membrane</location>
        <topology evidence="1">Multi-pass membrane protein</topology>
    </subcellularLocation>
</comment>
<dbReference type="Pfam" id="PF04932">
    <property type="entry name" value="Wzy_C"/>
    <property type="match status" value="1"/>
</dbReference>
<dbReference type="GO" id="GO:0016874">
    <property type="term" value="F:ligase activity"/>
    <property type="evidence" value="ECO:0007669"/>
    <property type="project" value="UniProtKB-KW"/>
</dbReference>
<name>A0A174IID4_9ACTN</name>
<organism evidence="7 8">
    <name type="scientific">Collinsella aerofaciens</name>
    <dbReference type="NCBI Taxonomy" id="74426"/>
    <lineage>
        <taxon>Bacteria</taxon>
        <taxon>Bacillati</taxon>
        <taxon>Actinomycetota</taxon>
        <taxon>Coriobacteriia</taxon>
        <taxon>Coriobacteriales</taxon>
        <taxon>Coriobacteriaceae</taxon>
        <taxon>Collinsella</taxon>
    </lineage>
</organism>
<dbReference type="EMBL" id="CZAQ01000003">
    <property type="protein sequence ID" value="CUO84739.1"/>
    <property type="molecule type" value="Genomic_DNA"/>
</dbReference>
<evidence type="ECO:0000256" key="2">
    <source>
        <dbReference type="ARBA" id="ARBA00022692"/>
    </source>
</evidence>
<dbReference type="InterPro" id="IPR051533">
    <property type="entry name" value="WaaL-like"/>
</dbReference>
<evidence type="ECO:0000313" key="8">
    <source>
        <dbReference type="Proteomes" id="UP000095454"/>
    </source>
</evidence>
<feature type="transmembrane region" description="Helical" evidence="5">
    <location>
        <begin position="21"/>
        <end position="39"/>
    </location>
</feature>
<keyword evidence="2 5" id="KW-0812">Transmembrane</keyword>
<evidence type="ECO:0000256" key="5">
    <source>
        <dbReference type="SAM" id="Phobius"/>
    </source>
</evidence>
<dbReference type="GO" id="GO:0016020">
    <property type="term" value="C:membrane"/>
    <property type="evidence" value="ECO:0007669"/>
    <property type="project" value="UniProtKB-SubCell"/>
</dbReference>
<evidence type="ECO:0000256" key="1">
    <source>
        <dbReference type="ARBA" id="ARBA00004141"/>
    </source>
</evidence>
<feature type="transmembrane region" description="Helical" evidence="5">
    <location>
        <begin position="363"/>
        <end position="385"/>
    </location>
</feature>
<evidence type="ECO:0000259" key="6">
    <source>
        <dbReference type="Pfam" id="PF04932"/>
    </source>
</evidence>
<dbReference type="AlphaFoldDB" id="A0A174IID4"/>
<keyword evidence="7" id="KW-0436">Ligase</keyword>
<gene>
    <name evidence="7" type="ORF">ERS852514_00268</name>
</gene>
<feature type="transmembrane region" description="Helical" evidence="5">
    <location>
        <begin position="70"/>
        <end position="90"/>
    </location>
</feature>
<dbReference type="PANTHER" id="PTHR37422:SF13">
    <property type="entry name" value="LIPOPOLYSACCHARIDE BIOSYNTHESIS PROTEIN PA4999-RELATED"/>
    <property type="match status" value="1"/>
</dbReference>
<evidence type="ECO:0000256" key="3">
    <source>
        <dbReference type="ARBA" id="ARBA00022989"/>
    </source>
</evidence>
<dbReference type="Proteomes" id="UP000095454">
    <property type="component" value="Unassembled WGS sequence"/>
</dbReference>
<proteinExistence type="predicted"/>
<dbReference type="PANTHER" id="PTHR37422">
    <property type="entry name" value="TEICHURONIC ACID BIOSYNTHESIS PROTEIN TUAE"/>
    <property type="match status" value="1"/>
</dbReference>
<feature type="transmembrane region" description="Helical" evidence="5">
    <location>
        <begin position="259"/>
        <end position="278"/>
    </location>
</feature>
<dbReference type="InterPro" id="IPR007016">
    <property type="entry name" value="O-antigen_ligase-rel_domated"/>
</dbReference>
<keyword evidence="3 5" id="KW-1133">Transmembrane helix</keyword>
<evidence type="ECO:0000256" key="4">
    <source>
        <dbReference type="ARBA" id="ARBA00023136"/>
    </source>
</evidence>
<feature type="transmembrane region" description="Helical" evidence="5">
    <location>
        <begin position="391"/>
        <end position="424"/>
    </location>
</feature>
<accession>A0A174IID4</accession>
<reference evidence="7 8" key="1">
    <citation type="submission" date="2015-09" db="EMBL/GenBank/DDBJ databases">
        <authorList>
            <consortium name="Pathogen Informatics"/>
        </authorList>
    </citation>
    <scope>NUCLEOTIDE SEQUENCE [LARGE SCALE GENOMIC DNA]</scope>
    <source>
        <strain evidence="7 8">2789STDY5834902</strain>
    </source>
</reference>
<sequence>MILMLNYLIRKKTHINSGLRILYTLVLIALYSNVLKIWIGSWATLASDVALVIALSSLINYRWNPKHSGSLTFIFVSAFMLILLSAFELLNENISNHLYSLIEFRKTFFQLLMLFIGYAYFDPEKGSDEGVRLIKFIVFASLPLILYGVKQFFAFDSFDAKLYSLMDSASDTNRYGNTIRAISFFSGPFHYGMFSALIFALCLYLERKTAEKKFYALAFISIIGVFCSYTRTNMACCLIVIASFLLLSGAKEGAYVKVSGVRAILACLGLAVAGLLFFSTPGNVNLGNSQINSLINSMLNASEDTRLTNRFLTWNQAIHLIELHPLTGNGIGSAGDTLAAHSVAVNWVTPHNAFLKVTVEMGLCGTIIFTLFFMTVFVLCLKNSIRNPASLPLVVSVTAIVLINMMLGSTLGTFPVMTLIYLLIGAVCKSVESALPSRKGYDD</sequence>
<feature type="transmembrane region" description="Helical" evidence="5">
    <location>
        <begin position="102"/>
        <end position="121"/>
    </location>
</feature>